<sequence length="91" mass="10466">MCLQKWDSMLCETCGGFTSPRFSLTIELCETVKKSKEKPGSCGNLTHEETAYTTVYMCGPCRGLKWMREQDARRARALAFEERRRRASTCM</sequence>
<organism evidence="1 2">
    <name type="scientific">Daldinia eschscholtzii</name>
    <dbReference type="NCBI Taxonomy" id="292717"/>
    <lineage>
        <taxon>Eukaryota</taxon>
        <taxon>Fungi</taxon>
        <taxon>Dikarya</taxon>
        <taxon>Ascomycota</taxon>
        <taxon>Pezizomycotina</taxon>
        <taxon>Sordariomycetes</taxon>
        <taxon>Xylariomycetidae</taxon>
        <taxon>Xylariales</taxon>
        <taxon>Hypoxylaceae</taxon>
        <taxon>Daldinia</taxon>
    </lineage>
</organism>
<name>A0AAX6M9N8_9PEZI</name>
<reference evidence="1 2" key="1">
    <citation type="journal article" date="2024" name="Front Chem Biol">
        <title>Unveiling the potential of Daldinia eschscholtzii MFLUCC 19-0629 through bioactivity and bioinformatics studies for enhanced sustainable agriculture production.</title>
        <authorList>
            <person name="Brooks S."/>
            <person name="Weaver J.A."/>
            <person name="Klomchit A."/>
            <person name="Alharthi S.A."/>
            <person name="Onlamun T."/>
            <person name="Nurani R."/>
            <person name="Vong T.K."/>
            <person name="Alberti F."/>
            <person name="Greco C."/>
        </authorList>
    </citation>
    <scope>NUCLEOTIDE SEQUENCE [LARGE SCALE GENOMIC DNA]</scope>
    <source>
        <strain evidence="1">MFLUCC 19-0629</strain>
    </source>
</reference>
<keyword evidence="2" id="KW-1185">Reference proteome</keyword>
<dbReference type="AlphaFoldDB" id="A0AAX6M9N8"/>
<dbReference type="Proteomes" id="UP001369815">
    <property type="component" value="Unassembled WGS sequence"/>
</dbReference>
<evidence type="ECO:0000313" key="1">
    <source>
        <dbReference type="EMBL" id="KAK6949365.1"/>
    </source>
</evidence>
<evidence type="ECO:0000313" key="2">
    <source>
        <dbReference type="Proteomes" id="UP001369815"/>
    </source>
</evidence>
<comment type="caution">
    <text evidence="1">The sequence shown here is derived from an EMBL/GenBank/DDBJ whole genome shotgun (WGS) entry which is preliminary data.</text>
</comment>
<dbReference type="EMBL" id="JBANMG010000009">
    <property type="protein sequence ID" value="KAK6949365.1"/>
    <property type="molecule type" value="Genomic_DNA"/>
</dbReference>
<proteinExistence type="predicted"/>
<protein>
    <submittedName>
        <fullName evidence="1">Uncharacterized protein</fullName>
    </submittedName>
</protein>
<gene>
    <name evidence="1" type="ORF">Daesc_009440</name>
</gene>
<accession>A0AAX6M9N8</accession>